<evidence type="ECO:0000313" key="3">
    <source>
        <dbReference type="RefSeq" id="XP_056697350.1"/>
    </source>
</evidence>
<dbReference type="GeneID" id="130471319"/>
<accession>A0ABM3RNZ7</accession>
<protein>
    <recommendedName>
        <fullName evidence="1">Reverse transcriptase zinc-binding domain-containing protein</fullName>
    </recommendedName>
</protein>
<dbReference type="Pfam" id="PF13966">
    <property type="entry name" value="zf-RVT"/>
    <property type="match status" value="1"/>
</dbReference>
<dbReference type="PANTHER" id="PTHR33116">
    <property type="entry name" value="REVERSE TRANSCRIPTASE ZINC-BINDING DOMAIN-CONTAINING PROTEIN-RELATED-RELATED"/>
    <property type="match status" value="1"/>
</dbReference>
<dbReference type="RefSeq" id="XP_056697350.1">
    <property type="nucleotide sequence ID" value="XM_056841372.1"/>
</dbReference>
<dbReference type="PANTHER" id="PTHR33116:SF84">
    <property type="entry name" value="RNA-DIRECTED DNA POLYMERASE"/>
    <property type="match status" value="1"/>
</dbReference>
<dbReference type="InterPro" id="IPR026960">
    <property type="entry name" value="RVT-Znf"/>
</dbReference>
<evidence type="ECO:0000259" key="1">
    <source>
        <dbReference type="Pfam" id="PF13966"/>
    </source>
</evidence>
<reference evidence="2" key="1">
    <citation type="journal article" date="2021" name="Nat. Commun.">
        <title>Genomic analyses provide insights into spinach domestication and the genetic basis of agronomic traits.</title>
        <authorList>
            <person name="Cai X."/>
            <person name="Sun X."/>
            <person name="Xu C."/>
            <person name="Sun H."/>
            <person name="Wang X."/>
            <person name="Ge C."/>
            <person name="Zhang Z."/>
            <person name="Wang Q."/>
            <person name="Fei Z."/>
            <person name="Jiao C."/>
            <person name="Wang Q."/>
        </authorList>
    </citation>
    <scope>NUCLEOTIDE SEQUENCE [LARGE SCALE GENOMIC DNA]</scope>
    <source>
        <strain evidence="2">cv. Varoflay</strain>
    </source>
</reference>
<organism evidence="2 3">
    <name type="scientific">Spinacia oleracea</name>
    <name type="common">Spinach</name>
    <dbReference type="NCBI Taxonomy" id="3562"/>
    <lineage>
        <taxon>Eukaryota</taxon>
        <taxon>Viridiplantae</taxon>
        <taxon>Streptophyta</taxon>
        <taxon>Embryophyta</taxon>
        <taxon>Tracheophyta</taxon>
        <taxon>Spermatophyta</taxon>
        <taxon>Magnoliopsida</taxon>
        <taxon>eudicotyledons</taxon>
        <taxon>Gunneridae</taxon>
        <taxon>Pentapetalae</taxon>
        <taxon>Caryophyllales</taxon>
        <taxon>Chenopodiaceae</taxon>
        <taxon>Chenopodioideae</taxon>
        <taxon>Anserineae</taxon>
        <taxon>Spinacia</taxon>
    </lineage>
</organism>
<name>A0ABM3RNZ7_SPIOL</name>
<reference evidence="3" key="2">
    <citation type="submission" date="2025-08" db="UniProtKB">
        <authorList>
            <consortium name="RefSeq"/>
        </authorList>
    </citation>
    <scope>IDENTIFICATION</scope>
    <source>
        <tissue evidence="3">Leaf</tissue>
    </source>
</reference>
<dbReference type="Proteomes" id="UP000813463">
    <property type="component" value="Chromosome 4"/>
</dbReference>
<proteinExistence type="predicted"/>
<keyword evidence="2" id="KW-1185">Reference proteome</keyword>
<gene>
    <name evidence="3" type="primary">LOC130471319</name>
</gene>
<sequence length="230" mass="26622">MEFFLLVVATRPMVPWDKMVWNRLNISKYMFICWLAFQCRLQTTAKFARIGISSFPNCLLCGQDDEEHGHLISRYPYISRCLASLKRWMGIQSSPTTLQRLIRNISHGNGSKFKRNVMYAGVAALVYLVWRSRNCSFWDKAFPTVQNVMNVLKQLVRKMESQSTAENVFAPTILTTSSQVAPLMVPSSLPSMKHKRNALIWQHFTFIEKMEGDKQVCFAQCNYCPKQYKA</sequence>
<evidence type="ECO:0000313" key="2">
    <source>
        <dbReference type="Proteomes" id="UP000813463"/>
    </source>
</evidence>
<feature type="domain" description="Reverse transcriptase zinc-binding" evidence="1">
    <location>
        <begin position="8"/>
        <end position="73"/>
    </location>
</feature>